<sequence length="140" mass="15599">MSTTPTQGVQRTNTDPKAIDPSLSVLYSTEVHCIVFVTAASNSKRDGKPITVRMIQHGSTPTTVLESSLPIFPSIIASMTLLETVADDKVVDRMVEVLPGVLETMHKEWMKKNKKKEGDEIPEGLEHDLKEAWERGKKLR</sequence>
<proteinExistence type="predicted"/>
<dbReference type="Proteomes" id="UP000054771">
    <property type="component" value="Unassembled WGS sequence"/>
</dbReference>
<reference evidence="2" key="1">
    <citation type="journal article" date="2016" name="Genome Announc.">
        <title>Draft genome sequences of fungus Aspergillus calidoustus.</title>
        <authorList>
            <person name="Horn F."/>
            <person name="Linde J."/>
            <person name="Mattern D.J."/>
            <person name="Walther G."/>
            <person name="Guthke R."/>
            <person name="Scherlach K."/>
            <person name="Martin K."/>
            <person name="Brakhage A.A."/>
            <person name="Petzke L."/>
            <person name="Valiante V."/>
        </authorList>
    </citation>
    <scope>NUCLEOTIDE SEQUENCE [LARGE SCALE GENOMIC DNA]</scope>
    <source>
        <strain evidence="2">SF006504</strain>
    </source>
</reference>
<keyword evidence="2" id="KW-1185">Reference proteome</keyword>
<name>A0A0U5GU11_ASPCI</name>
<evidence type="ECO:0000313" key="1">
    <source>
        <dbReference type="EMBL" id="CEN61841.1"/>
    </source>
</evidence>
<evidence type="ECO:0000313" key="2">
    <source>
        <dbReference type="Proteomes" id="UP000054771"/>
    </source>
</evidence>
<dbReference type="AlphaFoldDB" id="A0A0U5GU11"/>
<gene>
    <name evidence="1" type="ORF">ASPCAL08489</name>
</gene>
<protein>
    <submittedName>
        <fullName evidence="1">Uncharacterized protein</fullName>
    </submittedName>
</protein>
<accession>A0A0U5GU11</accession>
<dbReference type="EMBL" id="CDMC01000006">
    <property type="protein sequence ID" value="CEN61841.1"/>
    <property type="molecule type" value="Genomic_DNA"/>
</dbReference>
<organism evidence="1 2">
    <name type="scientific">Aspergillus calidoustus</name>
    <dbReference type="NCBI Taxonomy" id="454130"/>
    <lineage>
        <taxon>Eukaryota</taxon>
        <taxon>Fungi</taxon>
        <taxon>Dikarya</taxon>
        <taxon>Ascomycota</taxon>
        <taxon>Pezizomycotina</taxon>
        <taxon>Eurotiomycetes</taxon>
        <taxon>Eurotiomycetidae</taxon>
        <taxon>Eurotiales</taxon>
        <taxon>Aspergillaceae</taxon>
        <taxon>Aspergillus</taxon>
        <taxon>Aspergillus subgen. Nidulantes</taxon>
    </lineage>
</organism>